<reference evidence="1 2" key="1">
    <citation type="submission" date="2024-09" db="EMBL/GenBank/DDBJ databases">
        <authorList>
            <person name="Sun Q."/>
            <person name="Mori K."/>
        </authorList>
    </citation>
    <scope>NUCLEOTIDE SEQUENCE [LARGE SCALE GENOMIC DNA]</scope>
    <source>
        <strain evidence="1 2">CCM 8677</strain>
    </source>
</reference>
<dbReference type="Pfam" id="PF25691">
    <property type="entry name" value="BW3TFN"/>
    <property type="match status" value="1"/>
</dbReference>
<dbReference type="RefSeq" id="WP_390214534.1">
    <property type="nucleotide sequence ID" value="NZ_JBHLXJ010000033.1"/>
</dbReference>
<evidence type="ECO:0000313" key="1">
    <source>
        <dbReference type="EMBL" id="MFC0351827.1"/>
    </source>
</evidence>
<dbReference type="EMBL" id="JBHLXJ010000033">
    <property type="protein sequence ID" value="MFC0351827.1"/>
    <property type="molecule type" value="Genomic_DNA"/>
</dbReference>
<accession>A0ABV6IJ13</accession>
<sequence length="165" mass="18649">MAVLEDQGRIELAELVKNRPLHLAWGRGLAAWDNLAQPEPITATELVDEIGRRVASQKHFVVPETDPQAINTIQVPGGDLYRIVETPSRWVFVEFVFDFGDGIGESIRELGMFIGTQTQANLPIGQRYFTPDQVTQAGRLYMLDHIPRLIRSGATEQIYRYVLPF</sequence>
<comment type="caution">
    <text evidence="1">The sequence shown here is derived from an EMBL/GenBank/DDBJ whole genome shotgun (WGS) entry which is preliminary data.</text>
</comment>
<evidence type="ECO:0000313" key="2">
    <source>
        <dbReference type="Proteomes" id="UP001589844"/>
    </source>
</evidence>
<dbReference type="InterPro" id="IPR058040">
    <property type="entry name" value="BW3TFN"/>
</dbReference>
<proteinExistence type="predicted"/>
<dbReference type="Proteomes" id="UP001589844">
    <property type="component" value="Unassembled WGS sequence"/>
</dbReference>
<name>A0ABV6IJ13_9BURK</name>
<keyword evidence="2" id="KW-1185">Reference proteome</keyword>
<gene>
    <name evidence="1" type="ORF">ACFFJH_18565</name>
</gene>
<organism evidence="1 2">
    <name type="scientific">Undibacterium danionis</name>
    <dbReference type="NCBI Taxonomy" id="1812100"/>
    <lineage>
        <taxon>Bacteria</taxon>
        <taxon>Pseudomonadati</taxon>
        <taxon>Pseudomonadota</taxon>
        <taxon>Betaproteobacteria</taxon>
        <taxon>Burkholderiales</taxon>
        <taxon>Oxalobacteraceae</taxon>
        <taxon>Undibacterium</taxon>
    </lineage>
</organism>
<protein>
    <submittedName>
        <fullName evidence="1">Uncharacterized protein</fullName>
    </submittedName>
</protein>